<keyword evidence="2 6" id="KW-0732">Signal</keyword>
<dbReference type="Pfam" id="PF01607">
    <property type="entry name" value="CBM_14"/>
    <property type="match status" value="1"/>
</dbReference>
<keyword evidence="3" id="KW-0677">Repeat</keyword>
<evidence type="ECO:0000256" key="1">
    <source>
        <dbReference type="ARBA" id="ARBA00022669"/>
    </source>
</evidence>
<keyword evidence="5" id="KW-0325">Glycoprotein</keyword>
<evidence type="ECO:0000256" key="3">
    <source>
        <dbReference type="ARBA" id="ARBA00022737"/>
    </source>
</evidence>
<dbReference type="PROSITE" id="PS50940">
    <property type="entry name" value="CHIT_BIND_II"/>
    <property type="match status" value="1"/>
</dbReference>
<evidence type="ECO:0000256" key="4">
    <source>
        <dbReference type="ARBA" id="ARBA00023157"/>
    </source>
</evidence>
<evidence type="ECO:0000256" key="5">
    <source>
        <dbReference type="ARBA" id="ARBA00023180"/>
    </source>
</evidence>
<accession>A0A8J2H608</accession>
<dbReference type="InterPro" id="IPR002557">
    <property type="entry name" value="Chitin-bd_dom"/>
</dbReference>
<proteinExistence type="predicted"/>
<dbReference type="OrthoDB" id="6020543at2759"/>
<keyword evidence="1" id="KW-0147">Chitin-binding</keyword>
<dbReference type="EMBL" id="CAJNRD030001117">
    <property type="protein sequence ID" value="CAG5077694.1"/>
    <property type="molecule type" value="Genomic_DNA"/>
</dbReference>
<dbReference type="SMART" id="SM00494">
    <property type="entry name" value="ChtBD2"/>
    <property type="match status" value="1"/>
</dbReference>
<feature type="domain" description="Chitin-binding type-2" evidence="7">
    <location>
        <begin position="47"/>
        <end position="108"/>
    </location>
</feature>
<evidence type="ECO:0000313" key="8">
    <source>
        <dbReference type="EMBL" id="CAG5077694.1"/>
    </source>
</evidence>
<name>A0A8J2H608_COTCN</name>
<gene>
    <name evidence="8" type="ORF">HICCMSTLAB_LOCUS2534</name>
</gene>
<keyword evidence="4" id="KW-1015">Disulfide bond</keyword>
<feature type="chain" id="PRO_5035257578" evidence="6">
    <location>
        <begin position="19"/>
        <end position="113"/>
    </location>
</feature>
<dbReference type="AlphaFoldDB" id="A0A8J2H608"/>
<evidence type="ECO:0000256" key="6">
    <source>
        <dbReference type="SAM" id="SignalP"/>
    </source>
</evidence>
<evidence type="ECO:0000259" key="7">
    <source>
        <dbReference type="PROSITE" id="PS50940"/>
    </source>
</evidence>
<dbReference type="GO" id="GO:0008061">
    <property type="term" value="F:chitin binding"/>
    <property type="evidence" value="ECO:0007669"/>
    <property type="project" value="UniProtKB-KW"/>
</dbReference>
<dbReference type="Proteomes" id="UP000786811">
    <property type="component" value="Unassembled WGS sequence"/>
</dbReference>
<dbReference type="PANTHER" id="PTHR23301">
    <property type="entry name" value="CHITIN BINDING PERITROPHIN-A"/>
    <property type="match status" value="1"/>
</dbReference>
<organism evidence="8 9">
    <name type="scientific">Cotesia congregata</name>
    <name type="common">Parasitoid wasp</name>
    <name type="synonym">Apanteles congregatus</name>
    <dbReference type="NCBI Taxonomy" id="51543"/>
    <lineage>
        <taxon>Eukaryota</taxon>
        <taxon>Metazoa</taxon>
        <taxon>Ecdysozoa</taxon>
        <taxon>Arthropoda</taxon>
        <taxon>Hexapoda</taxon>
        <taxon>Insecta</taxon>
        <taxon>Pterygota</taxon>
        <taxon>Neoptera</taxon>
        <taxon>Endopterygota</taxon>
        <taxon>Hymenoptera</taxon>
        <taxon>Apocrita</taxon>
        <taxon>Ichneumonoidea</taxon>
        <taxon>Braconidae</taxon>
        <taxon>Microgastrinae</taxon>
        <taxon>Cotesia</taxon>
    </lineage>
</organism>
<reference evidence="8" key="1">
    <citation type="submission" date="2021-04" db="EMBL/GenBank/DDBJ databases">
        <authorList>
            <person name="Chebbi M.A.C M."/>
        </authorList>
    </citation>
    <scope>NUCLEOTIDE SEQUENCE</scope>
</reference>
<dbReference type="InterPro" id="IPR036508">
    <property type="entry name" value="Chitin-bd_dom_sf"/>
</dbReference>
<dbReference type="GO" id="GO:0005576">
    <property type="term" value="C:extracellular region"/>
    <property type="evidence" value="ECO:0007669"/>
    <property type="project" value="InterPro"/>
</dbReference>
<keyword evidence="9" id="KW-1185">Reference proteome</keyword>
<comment type="caution">
    <text evidence="8">The sequence shown here is derived from an EMBL/GenBank/DDBJ whole genome shotgun (WGS) entry which is preliminary data.</text>
</comment>
<sequence>MKVIIAVFIVGLIGTVNCLNRNPLIRATEETPKPTTTTTTSSTPKPLVDCDVLTDNKDELILLPNPVNCKSYYVCVGLDPILMPCPDGLHFNPKLKVCDWPNLANCISQFNIC</sequence>
<protein>
    <submittedName>
        <fullName evidence="8">Similar to Aper1: Peritrophin-1 (Anopheles gambiae)</fullName>
    </submittedName>
</protein>
<dbReference type="Gene3D" id="2.170.140.10">
    <property type="entry name" value="Chitin binding domain"/>
    <property type="match status" value="1"/>
</dbReference>
<dbReference type="PANTHER" id="PTHR23301:SF0">
    <property type="entry name" value="CHITIN-BINDING TYPE-2 DOMAIN-CONTAINING PROTEIN-RELATED"/>
    <property type="match status" value="1"/>
</dbReference>
<evidence type="ECO:0000256" key="2">
    <source>
        <dbReference type="ARBA" id="ARBA00022729"/>
    </source>
</evidence>
<evidence type="ECO:0000313" key="9">
    <source>
        <dbReference type="Proteomes" id="UP000786811"/>
    </source>
</evidence>
<dbReference type="InterPro" id="IPR051940">
    <property type="entry name" value="Chitin_bind-dev_reg"/>
</dbReference>
<dbReference type="SUPFAM" id="SSF57625">
    <property type="entry name" value="Invertebrate chitin-binding proteins"/>
    <property type="match status" value="1"/>
</dbReference>
<feature type="signal peptide" evidence="6">
    <location>
        <begin position="1"/>
        <end position="18"/>
    </location>
</feature>